<proteinExistence type="predicted"/>
<comment type="caution">
    <text evidence="1">The sequence shown here is derived from an EMBL/GenBank/DDBJ whole genome shotgun (WGS) entry which is preliminary data.</text>
</comment>
<dbReference type="EMBL" id="VSSQ01097358">
    <property type="protein sequence ID" value="MPN40750.1"/>
    <property type="molecule type" value="Genomic_DNA"/>
</dbReference>
<gene>
    <name evidence="1" type="ORF">SDC9_188289</name>
</gene>
<name>A0A645HPI3_9ZZZZ</name>
<sequence>MSPRKISKGYSADQLKFGGALPHFVRAGQHLLRHIDKVVIRNGNTIDPHSLVKPSNIGRRAQTGDIARLL</sequence>
<evidence type="ECO:0000313" key="1">
    <source>
        <dbReference type="EMBL" id="MPN40750.1"/>
    </source>
</evidence>
<organism evidence="1">
    <name type="scientific">bioreactor metagenome</name>
    <dbReference type="NCBI Taxonomy" id="1076179"/>
    <lineage>
        <taxon>unclassified sequences</taxon>
        <taxon>metagenomes</taxon>
        <taxon>ecological metagenomes</taxon>
    </lineage>
</organism>
<dbReference type="AlphaFoldDB" id="A0A645HPI3"/>
<protein>
    <submittedName>
        <fullName evidence="1">Uncharacterized protein</fullName>
    </submittedName>
</protein>
<accession>A0A645HPI3</accession>
<reference evidence="1" key="1">
    <citation type="submission" date="2019-08" db="EMBL/GenBank/DDBJ databases">
        <authorList>
            <person name="Kucharzyk K."/>
            <person name="Murdoch R.W."/>
            <person name="Higgins S."/>
            <person name="Loffler F."/>
        </authorList>
    </citation>
    <scope>NUCLEOTIDE SEQUENCE</scope>
</reference>